<dbReference type="InterPro" id="IPR000182">
    <property type="entry name" value="GNAT_dom"/>
</dbReference>
<accession>A0ABX1QSP5</accession>
<keyword evidence="2" id="KW-0012">Acyltransferase</keyword>
<name>A0ABX1QSP5_9FLAO</name>
<evidence type="ECO:0000256" key="2">
    <source>
        <dbReference type="ARBA" id="ARBA00023315"/>
    </source>
</evidence>
<comment type="caution">
    <text evidence="4">The sequence shown here is derived from an EMBL/GenBank/DDBJ whole genome shotgun (WGS) entry which is preliminary data.</text>
</comment>
<dbReference type="CDD" id="cd04301">
    <property type="entry name" value="NAT_SF"/>
    <property type="match status" value="1"/>
</dbReference>
<dbReference type="SUPFAM" id="SSF55729">
    <property type="entry name" value="Acyl-CoA N-acyltransferases (Nat)"/>
    <property type="match status" value="1"/>
</dbReference>
<gene>
    <name evidence="4" type="ORF">G6042_05480</name>
</gene>
<dbReference type="PANTHER" id="PTHR43800">
    <property type="entry name" value="PEPTIDYL-LYSINE N-ACETYLTRANSFERASE YJAB"/>
    <property type="match status" value="1"/>
</dbReference>
<keyword evidence="5" id="KW-1185">Reference proteome</keyword>
<evidence type="ECO:0000256" key="1">
    <source>
        <dbReference type="ARBA" id="ARBA00022679"/>
    </source>
</evidence>
<dbReference type="Gene3D" id="3.40.630.30">
    <property type="match status" value="1"/>
</dbReference>
<dbReference type="RefSeq" id="WP_169523303.1">
    <property type="nucleotide sequence ID" value="NZ_JAAMPT010000203.1"/>
</dbReference>
<sequence length="150" mass="17664">MKIEKATQEDHQVLTEITKKSKAFWGYSAEQMTIWSDTLTISEEYIETHFVYKLIQENQVIGYYSYYFENEKTIKLDNLFLLPEFIGKGIGNQLMTDFSHRIKEIPTIEKVLLDADPNAEKFYQKFGFTTIGQLETATKNRFLPIMERNL</sequence>
<feature type="domain" description="N-acetyltransferase" evidence="3">
    <location>
        <begin position="1"/>
        <end position="150"/>
    </location>
</feature>
<reference evidence="4 5" key="1">
    <citation type="submission" date="2020-02" db="EMBL/GenBank/DDBJ databases">
        <title>Flavobacterium sp. genome.</title>
        <authorList>
            <person name="Jung H.S."/>
            <person name="Baek J.H."/>
            <person name="Jeon C.O."/>
        </authorList>
    </citation>
    <scope>NUCLEOTIDE SEQUENCE [LARGE SCALE GENOMIC DNA]</scope>
    <source>
        <strain evidence="4 5">SE-s27</strain>
    </source>
</reference>
<dbReference type="Pfam" id="PF13673">
    <property type="entry name" value="Acetyltransf_10"/>
    <property type="match status" value="1"/>
</dbReference>
<dbReference type="Proteomes" id="UP000767947">
    <property type="component" value="Unassembled WGS sequence"/>
</dbReference>
<keyword evidence="1" id="KW-0808">Transferase</keyword>
<organism evidence="4 5">
    <name type="scientific">Flavobacterium solisilvae</name>
    <dbReference type="NCBI Taxonomy" id="1852019"/>
    <lineage>
        <taxon>Bacteria</taxon>
        <taxon>Pseudomonadati</taxon>
        <taxon>Bacteroidota</taxon>
        <taxon>Flavobacteriia</taxon>
        <taxon>Flavobacteriales</taxon>
        <taxon>Flavobacteriaceae</taxon>
        <taxon>Flavobacterium</taxon>
    </lineage>
</organism>
<dbReference type="PANTHER" id="PTHR43800:SF1">
    <property type="entry name" value="PEPTIDYL-LYSINE N-ACETYLTRANSFERASE YJAB"/>
    <property type="match status" value="1"/>
</dbReference>
<protein>
    <submittedName>
        <fullName evidence="4">GNAT family N-acetyltransferase</fullName>
    </submittedName>
</protein>
<proteinExistence type="predicted"/>
<dbReference type="EMBL" id="JAAMPT010000203">
    <property type="protein sequence ID" value="NMH24718.1"/>
    <property type="molecule type" value="Genomic_DNA"/>
</dbReference>
<evidence type="ECO:0000313" key="5">
    <source>
        <dbReference type="Proteomes" id="UP000767947"/>
    </source>
</evidence>
<dbReference type="PROSITE" id="PS51186">
    <property type="entry name" value="GNAT"/>
    <property type="match status" value="1"/>
</dbReference>
<evidence type="ECO:0000313" key="4">
    <source>
        <dbReference type="EMBL" id="NMH24718.1"/>
    </source>
</evidence>
<dbReference type="InterPro" id="IPR016181">
    <property type="entry name" value="Acyl_CoA_acyltransferase"/>
</dbReference>
<evidence type="ECO:0000259" key="3">
    <source>
        <dbReference type="PROSITE" id="PS51186"/>
    </source>
</evidence>